<dbReference type="EMBL" id="CP003539">
    <property type="protein sequence ID" value="AFX98760.1"/>
    <property type="molecule type" value="Genomic_DNA"/>
</dbReference>
<name>K7YGP9_9PROT</name>
<protein>
    <submittedName>
        <fullName evidence="1">Uncharacterized protein</fullName>
    </submittedName>
</protein>
<gene>
    <name evidence="1" type="ORF">A1OE_569</name>
</gene>
<sequence length="37" mass="4619">MHFWKQYYANNAIDCMQLSTNRFIVNRYMIIENFTKN</sequence>
<dbReference type="Proteomes" id="UP000010077">
    <property type="component" value="Chromosome"/>
</dbReference>
<reference evidence="1 2" key="1">
    <citation type="journal article" date="2012" name="Proc. Natl. Acad. Sci. U.S.A.">
        <title>Genome streamlining and chemical defense in a coral reef symbiosis.</title>
        <authorList>
            <person name="Kwan J.C."/>
            <person name="Donia M.S."/>
            <person name="Han A.W."/>
            <person name="Hirose E."/>
            <person name="Haygood M.G."/>
            <person name="Schmidt E.W."/>
        </authorList>
    </citation>
    <scope>NUCLEOTIDE SEQUENCE [LARGE SCALE GENOMIC DNA]</scope>
    <source>
        <strain evidence="1 2">L2</strain>
    </source>
</reference>
<evidence type="ECO:0000313" key="1">
    <source>
        <dbReference type="EMBL" id="AFX98760.1"/>
    </source>
</evidence>
<dbReference type="AlphaFoldDB" id="K7YGP9"/>
<dbReference type="KEGG" id="thal:A1OE_569"/>
<proteinExistence type="predicted"/>
<evidence type="ECO:0000313" key="2">
    <source>
        <dbReference type="Proteomes" id="UP000010077"/>
    </source>
</evidence>
<keyword evidence="2" id="KW-1185">Reference proteome</keyword>
<dbReference type="HOGENOM" id="CLU_3341671_0_0_5"/>
<accession>K7YGP9</accession>
<organism evidence="1 2">
    <name type="scientific">Candidatus Endolissoclinum faulkneri L2</name>
    <dbReference type="NCBI Taxonomy" id="1193729"/>
    <lineage>
        <taxon>Bacteria</taxon>
        <taxon>Pseudomonadati</taxon>
        <taxon>Pseudomonadota</taxon>
        <taxon>Alphaproteobacteria</taxon>
        <taxon>Rhodospirillales</taxon>
        <taxon>Rhodospirillaceae</taxon>
        <taxon>Candidatus Endolissoclinum</taxon>
    </lineage>
</organism>